<dbReference type="SMART" id="SM00382">
    <property type="entry name" value="AAA"/>
    <property type="match status" value="1"/>
</dbReference>
<reference evidence="6" key="1">
    <citation type="submission" date="2019-03" db="EMBL/GenBank/DDBJ databases">
        <title>Aquabacterium pictum sp.nov., the first bacteriochlorophyll a-containing freshwater bacterium in the genus Aquabacterium of the class Betaproteobacteria.</title>
        <authorList>
            <person name="Hirose S."/>
            <person name="Tank M."/>
            <person name="Hara E."/>
            <person name="Tamaki H."/>
            <person name="Takaichi S."/>
            <person name="Haruta S."/>
            <person name="Hanada S."/>
        </authorList>
    </citation>
    <scope>NUCLEOTIDE SEQUENCE [LARGE SCALE GENOMIC DNA]</scope>
    <source>
        <strain evidence="6">W35</strain>
    </source>
</reference>
<evidence type="ECO:0000313" key="5">
    <source>
        <dbReference type="EMBL" id="GCL64261.1"/>
    </source>
</evidence>
<dbReference type="InterPro" id="IPR003439">
    <property type="entry name" value="ABC_transporter-like_ATP-bd"/>
</dbReference>
<dbReference type="InterPro" id="IPR003593">
    <property type="entry name" value="AAA+_ATPase"/>
</dbReference>
<accession>A0A480AS76</accession>
<dbReference type="Pfam" id="PF00005">
    <property type="entry name" value="ABC_tran"/>
    <property type="match status" value="1"/>
</dbReference>
<keyword evidence="1" id="KW-1003">Cell membrane</keyword>
<evidence type="ECO:0000313" key="6">
    <source>
        <dbReference type="Proteomes" id="UP000301751"/>
    </source>
</evidence>
<organism evidence="5 6">
    <name type="scientific">Pseudaquabacterium pictum</name>
    <dbReference type="NCBI Taxonomy" id="2315236"/>
    <lineage>
        <taxon>Bacteria</taxon>
        <taxon>Pseudomonadati</taxon>
        <taxon>Pseudomonadota</taxon>
        <taxon>Betaproteobacteria</taxon>
        <taxon>Burkholderiales</taxon>
        <taxon>Sphaerotilaceae</taxon>
        <taxon>Pseudaquabacterium</taxon>
    </lineage>
</organism>
<dbReference type="RefSeq" id="WP_137733979.1">
    <property type="nucleotide sequence ID" value="NZ_BJCL01000008.1"/>
</dbReference>
<dbReference type="PANTHER" id="PTHR24220">
    <property type="entry name" value="IMPORT ATP-BINDING PROTEIN"/>
    <property type="match status" value="1"/>
</dbReference>
<dbReference type="GO" id="GO:0005886">
    <property type="term" value="C:plasma membrane"/>
    <property type="evidence" value="ECO:0007669"/>
    <property type="project" value="TreeGrafter"/>
</dbReference>
<protein>
    <submittedName>
        <fullName evidence="5">Methionine ABC transporter ATP-binding protein</fullName>
    </submittedName>
</protein>
<dbReference type="SUPFAM" id="SSF52540">
    <property type="entry name" value="P-loop containing nucleoside triphosphate hydrolases"/>
    <property type="match status" value="1"/>
</dbReference>
<keyword evidence="6" id="KW-1185">Reference proteome</keyword>
<feature type="domain" description="ABC transporter" evidence="4">
    <location>
        <begin position="9"/>
        <end position="231"/>
    </location>
</feature>
<dbReference type="InterPro" id="IPR015854">
    <property type="entry name" value="ABC_transpr_LolD-like"/>
</dbReference>
<comment type="caution">
    <text evidence="5">The sequence shown here is derived from an EMBL/GenBank/DDBJ whole genome shotgun (WGS) entry which is preliminary data.</text>
</comment>
<keyword evidence="2" id="KW-0547">Nucleotide-binding</keyword>
<keyword evidence="1" id="KW-0472">Membrane</keyword>
<proteinExistence type="predicted"/>
<evidence type="ECO:0000256" key="3">
    <source>
        <dbReference type="ARBA" id="ARBA00022840"/>
    </source>
</evidence>
<dbReference type="Proteomes" id="UP000301751">
    <property type="component" value="Unassembled WGS sequence"/>
</dbReference>
<evidence type="ECO:0000256" key="1">
    <source>
        <dbReference type="ARBA" id="ARBA00022475"/>
    </source>
</evidence>
<dbReference type="InterPro" id="IPR027417">
    <property type="entry name" value="P-loop_NTPase"/>
</dbReference>
<dbReference type="GO" id="GO:0016887">
    <property type="term" value="F:ATP hydrolysis activity"/>
    <property type="evidence" value="ECO:0007669"/>
    <property type="project" value="InterPro"/>
</dbReference>
<dbReference type="GO" id="GO:0022857">
    <property type="term" value="F:transmembrane transporter activity"/>
    <property type="evidence" value="ECO:0007669"/>
    <property type="project" value="TreeGrafter"/>
</dbReference>
<dbReference type="AlphaFoldDB" id="A0A480AS76"/>
<evidence type="ECO:0000259" key="4">
    <source>
        <dbReference type="PROSITE" id="PS50893"/>
    </source>
</evidence>
<sequence length="232" mass="24392">MSASGTAALDLQGLRYRWPGAAADTLAIEALTLAPGDSVFLRGPSGCGKSTLLSLCAGVLLPDAGAVRLLGQPWQALGASARDRHRADHLGYIFQQFNLLPYLSVLDNVRLPLRFSARRAQRAGPQAAEDLLVRTELPRALWTQAAGTLSVGQQQRVAAARALIGAPAVVIADEPTSALDEALREAFMALLLDSCAAAGSALLFVSHDARLAQRFARVVDLPAINHAARAAA</sequence>
<keyword evidence="3 5" id="KW-0067">ATP-binding</keyword>
<dbReference type="PROSITE" id="PS50893">
    <property type="entry name" value="ABC_TRANSPORTER_2"/>
    <property type="match status" value="1"/>
</dbReference>
<evidence type="ECO:0000256" key="2">
    <source>
        <dbReference type="ARBA" id="ARBA00022741"/>
    </source>
</evidence>
<dbReference type="EMBL" id="BJCL01000008">
    <property type="protein sequence ID" value="GCL64261.1"/>
    <property type="molecule type" value="Genomic_DNA"/>
</dbReference>
<dbReference type="PANTHER" id="PTHR24220:SF611">
    <property type="entry name" value="ATP-BINDING COMPONENT OF ABC TRANSPORTER-RELATED"/>
    <property type="match status" value="1"/>
</dbReference>
<name>A0A480AS76_9BURK</name>
<dbReference type="GO" id="GO:0005524">
    <property type="term" value="F:ATP binding"/>
    <property type="evidence" value="ECO:0007669"/>
    <property type="project" value="UniProtKB-KW"/>
</dbReference>
<dbReference type="OrthoDB" id="9802264at2"/>
<dbReference type="Gene3D" id="3.40.50.300">
    <property type="entry name" value="P-loop containing nucleotide triphosphate hydrolases"/>
    <property type="match status" value="1"/>
</dbReference>
<gene>
    <name evidence="5" type="ORF">AQPW35_33420</name>
</gene>